<organism evidence="2 3">
    <name type="scientific">Phytophthora sojae (strain P6497)</name>
    <name type="common">Soybean stem and root rot agent</name>
    <name type="synonym">Phytophthora megasperma f. sp. glycines</name>
    <dbReference type="NCBI Taxonomy" id="1094619"/>
    <lineage>
        <taxon>Eukaryota</taxon>
        <taxon>Sar</taxon>
        <taxon>Stramenopiles</taxon>
        <taxon>Oomycota</taxon>
        <taxon>Peronosporomycetes</taxon>
        <taxon>Peronosporales</taxon>
        <taxon>Peronosporaceae</taxon>
        <taxon>Phytophthora</taxon>
    </lineage>
</organism>
<dbReference type="InParanoid" id="G5AG57"/>
<keyword evidence="1" id="KW-1133">Transmembrane helix</keyword>
<keyword evidence="1" id="KW-0812">Transmembrane</keyword>
<reference evidence="2 3" key="1">
    <citation type="journal article" date="2006" name="Science">
        <title>Phytophthora genome sequences uncover evolutionary origins and mechanisms of pathogenesis.</title>
        <authorList>
            <person name="Tyler B.M."/>
            <person name="Tripathy S."/>
            <person name="Zhang X."/>
            <person name="Dehal P."/>
            <person name="Jiang R.H."/>
            <person name="Aerts A."/>
            <person name="Arredondo F.D."/>
            <person name="Baxter L."/>
            <person name="Bensasson D."/>
            <person name="Beynon J.L."/>
            <person name="Chapman J."/>
            <person name="Damasceno C.M."/>
            <person name="Dorrance A.E."/>
            <person name="Dou D."/>
            <person name="Dickerman A.W."/>
            <person name="Dubchak I.L."/>
            <person name="Garbelotto M."/>
            <person name="Gijzen M."/>
            <person name="Gordon S.G."/>
            <person name="Govers F."/>
            <person name="Grunwald N.J."/>
            <person name="Huang W."/>
            <person name="Ivors K.L."/>
            <person name="Jones R.W."/>
            <person name="Kamoun S."/>
            <person name="Krampis K."/>
            <person name="Lamour K.H."/>
            <person name="Lee M.K."/>
            <person name="McDonald W.H."/>
            <person name="Medina M."/>
            <person name="Meijer H.J."/>
            <person name="Nordberg E.K."/>
            <person name="Maclean D.J."/>
            <person name="Ospina-Giraldo M.D."/>
            <person name="Morris P.F."/>
            <person name="Phuntumart V."/>
            <person name="Putnam N.H."/>
            <person name="Rash S."/>
            <person name="Rose J.K."/>
            <person name="Sakihama Y."/>
            <person name="Salamov A.A."/>
            <person name="Savidor A."/>
            <person name="Scheuring C.F."/>
            <person name="Smith B.M."/>
            <person name="Sobral B.W."/>
            <person name="Terry A."/>
            <person name="Torto-Alalibo T.A."/>
            <person name="Win J."/>
            <person name="Xu Z."/>
            <person name="Zhang H."/>
            <person name="Grigoriev I.V."/>
            <person name="Rokhsar D.S."/>
            <person name="Boore J.L."/>
        </authorList>
    </citation>
    <scope>NUCLEOTIDE SEQUENCE [LARGE SCALE GENOMIC DNA]</scope>
    <source>
        <strain evidence="2 3">P6497</strain>
    </source>
</reference>
<dbReference type="AlphaFoldDB" id="G5AG57"/>
<dbReference type="Proteomes" id="UP000002640">
    <property type="component" value="Unassembled WGS sequence"/>
</dbReference>
<sequence length="183" mass="20594">MSWLGRFRGARKISPLEARIGPVGSRQFASAVIRSTSHRQAKPPSAPTVKDIQRANNSSLTFAEAFGKRGLVIVVVVLVSITWTVWLIILTVAPNEAANFLTKTTEFDNGRFWLIIDPDPVFLIVSALSLGMLVLVYIDVLLKMSVQRNMIHPVRPFNLLINVMCPGRRARSQFERNVLSFWY</sequence>
<evidence type="ECO:0000313" key="3">
    <source>
        <dbReference type="Proteomes" id="UP000002640"/>
    </source>
</evidence>
<gene>
    <name evidence="2" type="ORF">PHYSODRAFT_342371</name>
</gene>
<evidence type="ECO:0000256" key="1">
    <source>
        <dbReference type="SAM" id="Phobius"/>
    </source>
</evidence>
<dbReference type="RefSeq" id="XP_009539100.1">
    <property type="nucleotide sequence ID" value="XM_009540805.1"/>
</dbReference>
<keyword evidence="3" id="KW-1185">Reference proteome</keyword>
<protein>
    <submittedName>
        <fullName evidence="2">Uncharacterized protein</fullName>
    </submittedName>
</protein>
<dbReference type="KEGG" id="psoj:PHYSODRAFT_342371"/>
<dbReference type="GeneID" id="20648260"/>
<dbReference type="EMBL" id="JH159166">
    <property type="protein sequence ID" value="EGZ05569.1"/>
    <property type="molecule type" value="Genomic_DNA"/>
</dbReference>
<feature type="transmembrane region" description="Helical" evidence="1">
    <location>
        <begin position="71"/>
        <end position="93"/>
    </location>
</feature>
<accession>G5AG57</accession>
<name>G5AG57_PHYSP</name>
<feature type="transmembrane region" description="Helical" evidence="1">
    <location>
        <begin position="121"/>
        <end position="142"/>
    </location>
</feature>
<dbReference type="SMR" id="G5AG57"/>
<evidence type="ECO:0000313" key="2">
    <source>
        <dbReference type="EMBL" id="EGZ05569.1"/>
    </source>
</evidence>
<keyword evidence="1" id="KW-0472">Membrane</keyword>
<proteinExistence type="predicted"/>